<accession>A0A2P2QIS8</accession>
<sequence>MSVNARLYYVQLQ</sequence>
<reference evidence="1" key="1">
    <citation type="submission" date="2018-02" db="EMBL/GenBank/DDBJ databases">
        <title>Rhizophora mucronata_Transcriptome.</title>
        <authorList>
            <person name="Meera S.P."/>
            <person name="Sreeshan A."/>
            <person name="Augustine A."/>
        </authorList>
    </citation>
    <scope>NUCLEOTIDE SEQUENCE</scope>
    <source>
        <tissue evidence="1">Leaf</tissue>
    </source>
</reference>
<proteinExistence type="predicted"/>
<protein>
    <submittedName>
        <fullName evidence="1">Uncharacterized protein</fullName>
    </submittedName>
</protein>
<dbReference type="EMBL" id="GGEC01086331">
    <property type="protein sequence ID" value="MBX66815.1"/>
    <property type="molecule type" value="Transcribed_RNA"/>
</dbReference>
<organism evidence="1">
    <name type="scientific">Rhizophora mucronata</name>
    <name type="common">Asiatic mangrove</name>
    <dbReference type="NCBI Taxonomy" id="61149"/>
    <lineage>
        <taxon>Eukaryota</taxon>
        <taxon>Viridiplantae</taxon>
        <taxon>Streptophyta</taxon>
        <taxon>Embryophyta</taxon>
        <taxon>Tracheophyta</taxon>
        <taxon>Spermatophyta</taxon>
        <taxon>Magnoliopsida</taxon>
        <taxon>eudicotyledons</taxon>
        <taxon>Gunneridae</taxon>
        <taxon>Pentapetalae</taxon>
        <taxon>rosids</taxon>
        <taxon>fabids</taxon>
        <taxon>Malpighiales</taxon>
        <taxon>Rhizophoraceae</taxon>
        <taxon>Rhizophora</taxon>
    </lineage>
</organism>
<name>A0A2P2QIS8_RHIMU</name>
<evidence type="ECO:0000313" key="1">
    <source>
        <dbReference type="EMBL" id="MBX66815.1"/>
    </source>
</evidence>